<evidence type="ECO:0000256" key="4">
    <source>
        <dbReference type="ARBA" id="ARBA00022692"/>
    </source>
</evidence>
<evidence type="ECO:0000256" key="7">
    <source>
        <dbReference type="RuleBase" id="RU003879"/>
    </source>
</evidence>
<dbReference type="GO" id="GO:0005886">
    <property type="term" value="C:plasma membrane"/>
    <property type="evidence" value="ECO:0007669"/>
    <property type="project" value="UniProtKB-SubCell"/>
</dbReference>
<keyword evidence="3" id="KW-1003">Cell membrane</keyword>
<evidence type="ECO:0000256" key="8">
    <source>
        <dbReference type="SAM" id="Phobius"/>
    </source>
</evidence>
<name>A0A2N5ZBS0_MUIH1</name>
<reference evidence="9 10" key="1">
    <citation type="submission" date="2017-11" db="EMBL/GenBank/DDBJ databases">
        <title>Genome-resolved metagenomics identifies genetic mobility, metabolic interactions, and unexpected diversity in perchlorate-reducing communities.</title>
        <authorList>
            <person name="Barnum T.P."/>
            <person name="Figueroa I.A."/>
            <person name="Carlstrom C.I."/>
            <person name="Lucas L.N."/>
            <person name="Engelbrektson A.L."/>
            <person name="Coates J.D."/>
        </authorList>
    </citation>
    <scope>NUCLEOTIDE SEQUENCE [LARGE SCALE GENOMIC DNA]</scope>
    <source>
        <strain evidence="9">BM706</strain>
    </source>
</reference>
<evidence type="ECO:0000256" key="1">
    <source>
        <dbReference type="ARBA" id="ARBA00004162"/>
    </source>
</evidence>
<dbReference type="Pfam" id="PF02472">
    <property type="entry name" value="ExbD"/>
    <property type="match status" value="1"/>
</dbReference>
<evidence type="ECO:0000256" key="2">
    <source>
        <dbReference type="ARBA" id="ARBA00005811"/>
    </source>
</evidence>
<gene>
    <name evidence="9" type="ORF">C0601_10870</name>
</gene>
<protein>
    <recommendedName>
        <fullName evidence="11">Biopolymer transporter ExbD</fullName>
    </recommendedName>
</protein>
<comment type="caution">
    <text evidence="9">The sequence shown here is derived from an EMBL/GenBank/DDBJ whole genome shotgun (WGS) entry which is preliminary data.</text>
</comment>
<evidence type="ECO:0000313" key="9">
    <source>
        <dbReference type="EMBL" id="PLX16118.1"/>
    </source>
</evidence>
<feature type="transmembrane region" description="Helical" evidence="8">
    <location>
        <begin position="12"/>
        <end position="34"/>
    </location>
</feature>
<dbReference type="InterPro" id="IPR003400">
    <property type="entry name" value="ExbD"/>
</dbReference>
<evidence type="ECO:0008006" key="11">
    <source>
        <dbReference type="Google" id="ProtNLM"/>
    </source>
</evidence>
<dbReference type="EMBL" id="PKTG01000122">
    <property type="protein sequence ID" value="PLX16118.1"/>
    <property type="molecule type" value="Genomic_DNA"/>
</dbReference>
<comment type="subcellular location">
    <subcellularLocation>
        <location evidence="1">Cell membrane</location>
        <topology evidence="1">Single-pass membrane protein</topology>
    </subcellularLocation>
    <subcellularLocation>
        <location evidence="7">Cell membrane</location>
        <topology evidence="7">Single-pass type II membrane protein</topology>
    </subcellularLocation>
</comment>
<dbReference type="GO" id="GO:0015031">
    <property type="term" value="P:protein transport"/>
    <property type="evidence" value="ECO:0007669"/>
    <property type="project" value="UniProtKB-KW"/>
</dbReference>
<evidence type="ECO:0000256" key="6">
    <source>
        <dbReference type="ARBA" id="ARBA00023136"/>
    </source>
</evidence>
<dbReference type="AlphaFoldDB" id="A0A2N5ZBS0"/>
<proteinExistence type="inferred from homology"/>
<keyword evidence="7" id="KW-0813">Transport</keyword>
<sequence length="142" mass="16091">MERFKRRRKKNTILSIESVAMTDVVFLLLIFFMLSTTFVSLDNGVKIDLPSGGLKNIKVIDEINLKISKDGSVFFHGRKLDEDFDRIVQAALRNSNKKTVIISADKDTRHENVVDVMNKVLKLGAKSIAIATREEIVKEVKN</sequence>
<keyword evidence="5 8" id="KW-1133">Transmembrane helix</keyword>
<dbReference type="PANTHER" id="PTHR30558:SF3">
    <property type="entry name" value="BIOPOLYMER TRANSPORT PROTEIN EXBD-RELATED"/>
    <property type="match status" value="1"/>
</dbReference>
<dbReference type="Gene3D" id="3.30.420.270">
    <property type="match status" value="1"/>
</dbReference>
<keyword evidence="4 7" id="KW-0812">Transmembrane</keyword>
<evidence type="ECO:0000256" key="3">
    <source>
        <dbReference type="ARBA" id="ARBA00022475"/>
    </source>
</evidence>
<dbReference type="PANTHER" id="PTHR30558">
    <property type="entry name" value="EXBD MEMBRANE COMPONENT OF PMF-DRIVEN MACROMOLECULE IMPORT SYSTEM"/>
    <property type="match status" value="1"/>
</dbReference>
<keyword evidence="6 8" id="KW-0472">Membrane</keyword>
<comment type="similarity">
    <text evidence="2 7">Belongs to the ExbD/TolR family.</text>
</comment>
<evidence type="ECO:0000256" key="5">
    <source>
        <dbReference type="ARBA" id="ARBA00022989"/>
    </source>
</evidence>
<dbReference type="Proteomes" id="UP000234857">
    <property type="component" value="Unassembled WGS sequence"/>
</dbReference>
<accession>A0A2N5ZBS0</accession>
<dbReference type="GO" id="GO:0022857">
    <property type="term" value="F:transmembrane transporter activity"/>
    <property type="evidence" value="ECO:0007669"/>
    <property type="project" value="InterPro"/>
</dbReference>
<evidence type="ECO:0000313" key="10">
    <source>
        <dbReference type="Proteomes" id="UP000234857"/>
    </source>
</evidence>
<keyword evidence="7" id="KW-0653">Protein transport</keyword>
<organism evidence="9 10">
    <name type="scientific">Muiribacterium halophilum</name>
    <dbReference type="NCBI Taxonomy" id="2053465"/>
    <lineage>
        <taxon>Bacteria</taxon>
        <taxon>Candidatus Muiribacteriota</taxon>
        <taxon>Candidatus Muiribacteriia</taxon>
        <taxon>Candidatus Muiribacteriales</taxon>
        <taxon>Candidatus Muiribacteriaceae</taxon>
        <taxon>Candidatus Muiribacterium</taxon>
    </lineage>
</organism>